<keyword evidence="2" id="KW-1185">Reference proteome</keyword>
<dbReference type="EMBL" id="JAOPJF010000091">
    <property type="protein sequence ID" value="KAK1140075.1"/>
    <property type="molecule type" value="Genomic_DNA"/>
</dbReference>
<accession>A0ACC3AQX2</accession>
<sequence>MKTPTPISPTRPSSTFLTNLPLILLLSVTIFQPVNALTYPRIIEIDLLFPLPNKTYRNMTSFPIIFALQNVPAANEYGYTISWDLRSGSSTDNSTIALGTIYEMTYRNTSDSEFLFDKEQIAILPDAVYHGTRLKRGTYALNWKYSMVTCSMIGGRTQYNLGRTQASNTHSFRIEERSGDEMKEEEIDLELDVSCPAFGDSIVVKDATKGGCPIMAGSKVEDEEEKKENDPCRAKLNAKQASCIQGNVTRRSNETWIILGLQNTAGAALFAISSLAHCMNLLLDPETTYKTTRVLEDGTTVRVKRPLVGFKMNETEVGVTGGYEVRVDGWRYEHALVRL</sequence>
<comment type="caution">
    <text evidence="1">The sequence shown here is derived from an EMBL/GenBank/DDBJ whole genome shotgun (WGS) entry which is preliminary data.</text>
</comment>
<protein>
    <submittedName>
        <fullName evidence="1">Uncharacterized protein</fullName>
    </submittedName>
</protein>
<name>A0ACC3AQX2_9EURO</name>
<evidence type="ECO:0000313" key="2">
    <source>
        <dbReference type="Proteomes" id="UP001177260"/>
    </source>
</evidence>
<proteinExistence type="predicted"/>
<organism evidence="1 2">
    <name type="scientific">Aspergillus melleus</name>
    <dbReference type="NCBI Taxonomy" id="138277"/>
    <lineage>
        <taxon>Eukaryota</taxon>
        <taxon>Fungi</taxon>
        <taxon>Dikarya</taxon>
        <taxon>Ascomycota</taxon>
        <taxon>Pezizomycotina</taxon>
        <taxon>Eurotiomycetes</taxon>
        <taxon>Eurotiomycetidae</taxon>
        <taxon>Eurotiales</taxon>
        <taxon>Aspergillaceae</taxon>
        <taxon>Aspergillus</taxon>
        <taxon>Aspergillus subgen. Circumdati</taxon>
    </lineage>
</organism>
<gene>
    <name evidence="1" type="ORF">N8T08_010907</name>
</gene>
<reference evidence="1 2" key="1">
    <citation type="journal article" date="2023" name="ACS Omega">
        <title>Identification of the Neoaspergillic Acid Biosynthesis Gene Cluster by Establishing an In Vitro CRISPR-Ribonucleoprotein Genetic System in Aspergillus melleus.</title>
        <authorList>
            <person name="Yuan B."/>
            <person name="Grau M.F."/>
            <person name="Murata R.M."/>
            <person name="Torok T."/>
            <person name="Venkateswaran K."/>
            <person name="Stajich J.E."/>
            <person name="Wang C.C.C."/>
        </authorList>
    </citation>
    <scope>NUCLEOTIDE SEQUENCE [LARGE SCALE GENOMIC DNA]</scope>
    <source>
        <strain evidence="1 2">IMV 1140</strain>
    </source>
</reference>
<dbReference type="Proteomes" id="UP001177260">
    <property type="component" value="Unassembled WGS sequence"/>
</dbReference>
<evidence type="ECO:0000313" key="1">
    <source>
        <dbReference type="EMBL" id="KAK1140075.1"/>
    </source>
</evidence>